<evidence type="ECO:0000313" key="3">
    <source>
        <dbReference type="Proteomes" id="UP000652761"/>
    </source>
</evidence>
<gene>
    <name evidence="2" type="ORF">Taro_026520</name>
</gene>
<reference evidence="2" key="1">
    <citation type="submission" date="2017-07" db="EMBL/GenBank/DDBJ databases">
        <title>Taro Niue Genome Assembly and Annotation.</title>
        <authorList>
            <person name="Atibalentja N."/>
            <person name="Keating K."/>
            <person name="Fields C.J."/>
        </authorList>
    </citation>
    <scope>NUCLEOTIDE SEQUENCE</scope>
    <source>
        <strain evidence="2">Niue_2</strain>
        <tissue evidence="2">Leaf</tissue>
    </source>
</reference>
<feature type="compositionally biased region" description="Basic and acidic residues" evidence="1">
    <location>
        <begin position="165"/>
        <end position="177"/>
    </location>
</feature>
<evidence type="ECO:0000313" key="2">
    <source>
        <dbReference type="EMBL" id="MQL93868.1"/>
    </source>
</evidence>
<feature type="region of interest" description="Disordered" evidence="1">
    <location>
        <begin position="61"/>
        <end position="241"/>
    </location>
</feature>
<feature type="compositionally biased region" description="Basic and acidic residues" evidence="1">
    <location>
        <begin position="100"/>
        <end position="110"/>
    </location>
</feature>
<keyword evidence="3" id="KW-1185">Reference proteome</keyword>
<comment type="caution">
    <text evidence="2">The sequence shown here is derived from an EMBL/GenBank/DDBJ whole genome shotgun (WGS) entry which is preliminary data.</text>
</comment>
<dbReference type="EMBL" id="NMUH01001605">
    <property type="protein sequence ID" value="MQL93868.1"/>
    <property type="molecule type" value="Genomic_DNA"/>
</dbReference>
<organism evidence="2 3">
    <name type="scientific">Colocasia esculenta</name>
    <name type="common">Wild taro</name>
    <name type="synonym">Arum esculentum</name>
    <dbReference type="NCBI Taxonomy" id="4460"/>
    <lineage>
        <taxon>Eukaryota</taxon>
        <taxon>Viridiplantae</taxon>
        <taxon>Streptophyta</taxon>
        <taxon>Embryophyta</taxon>
        <taxon>Tracheophyta</taxon>
        <taxon>Spermatophyta</taxon>
        <taxon>Magnoliopsida</taxon>
        <taxon>Liliopsida</taxon>
        <taxon>Araceae</taxon>
        <taxon>Aroideae</taxon>
        <taxon>Colocasieae</taxon>
        <taxon>Colocasia</taxon>
    </lineage>
</organism>
<accession>A0A843VC39</accession>
<name>A0A843VC39_COLES</name>
<feature type="region of interest" description="Disordered" evidence="1">
    <location>
        <begin position="1"/>
        <end position="48"/>
    </location>
</feature>
<dbReference type="AlphaFoldDB" id="A0A843VC39"/>
<feature type="compositionally biased region" description="Basic and acidic residues" evidence="1">
    <location>
        <begin position="209"/>
        <end position="232"/>
    </location>
</feature>
<feature type="compositionally biased region" description="Gly residues" evidence="1">
    <location>
        <begin position="1"/>
        <end position="17"/>
    </location>
</feature>
<sequence>MPPQGGGGGGGGGGVSGGFASRSRGERAMEKEVATKAQPPRTGPTLPSNYVTLAQLQEQRRLKLEGQRKEQGDQAAEARQRERLEEEEEEELVQLQALKVEGKWGEREEAPPPGRGRAGMVRPRRGGRSSPTQWRRKNGGEPLGGVSGATVPERRRRGGRGRAKGRGEEGEPRDGRGRSSNRTGSGCIESGAGAARSAAAVAAVGEVDPQDRSETEGREDVMPRPIDAEEGGKLQQTKRGIGASEMEVEQREGNVDLASSFTNQEGTKVTQRHFQSTVGKVGWRAKHSEPLQPANGIAYVACKLKDMSITMTGEDKVSTGEGDGGDRSRRRPTMGRRGGGYPSFRGNGAFGPWRRSRLAGDNTMWEHGSNGGNWSSAAAVGKLDSL</sequence>
<feature type="compositionally biased region" description="Basic and acidic residues" evidence="1">
    <location>
        <begin position="61"/>
        <end position="84"/>
    </location>
</feature>
<proteinExistence type="predicted"/>
<dbReference type="Proteomes" id="UP000652761">
    <property type="component" value="Unassembled WGS sequence"/>
</dbReference>
<feature type="region of interest" description="Disordered" evidence="1">
    <location>
        <begin position="313"/>
        <end position="386"/>
    </location>
</feature>
<evidence type="ECO:0000256" key="1">
    <source>
        <dbReference type="SAM" id="MobiDB-lite"/>
    </source>
</evidence>
<protein>
    <submittedName>
        <fullName evidence="2">Uncharacterized protein</fullName>
    </submittedName>
</protein>
<feature type="compositionally biased region" description="Low complexity" evidence="1">
    <location>
        <begin position="178"/>
        <end position="207"/>
    </location>
</feature>
<feature type="compositionally biased region" description="Basic residues" evidence="1">
    <location>
        <begin position="154"/>
        <end position="164"/>
    </location>
</feature>
<feature type="compositionally biased region" description="Basic and acidic residues" evidence="1">
    <location>
        <begin position="23"/>
        <end position="34"/>
    </location>
</feature>